<accession>A0A0L0T810</accession>
<dbReference type="VEuPathDB" id="FungiDB:AMAG_20202"/>
<gene>
    <name evidence="1" type="ORF">AMAG_20202</name>
</gene>
<protein>
    <submittedName>
        <fullName evidence="1">Uncharacterized protein</fullName>
    </submittedName>
</protein>
<dbReference type="AlphaFoldDB" id="A0A0L0T810"/>
<organism evidence="1 2">
    <name type="scientific">Allomyces macrogynus (strain ATCC 38327)</name>
    <name type="common">Allomyces javanicus var. macrogynus</name>
    <dbReference type="NCBI Taxonomy" id="578462"/>
    <lineage>
        <taxon>Eukaryota</taxon>
        <taxon>Fungi</taxon>
        <taxon>Fungi incertae sedis</taxon>
        <taxon>Blastocladiomycota</taxon>
        <taxon>Blastocladiomycetes</taxon>
        <taxon>Blastocladiales</taxon>
        <taxon>Blastocladiaceae</taxon>
        <taxon>Allomyces</taxon>
    </lineage>
</organism>
<dbReference type="EMBL" id="GG745368">
    <property type="protein sequence ID" value="KNE70887.1"/>
    <property type="molecule type" value="Genomic_DNA"/>
</dbReference>
<sequence>MLEDAHLFSPVVMAHYLDEPSASRTLYDLAQQRRLRKPVAAALNHVALVVPKHIPLRTCLGGLARAVGAESGDAALPA</sequence>
<reference evidence="2" key="2">
    <citation type="submission" date="2009-11" db="EMBL/GenBank/DDBJ databases">
        <title>The Genome Sequence of Allomyces macrogynus strain ATCC 38327.</title>
        <authorList>
            <consortium name="The Broad Institute Genome Sequencing Platform"/>
            <person name="Russ C."/>
            <person name="Cuomo C."/>
            <person name="Shea T."/>
            <person name="Young S.K."/>
            <person name="Zeng Q."/>
            <person name="Koehrsen M."/>
            <person name="Haas B."/>
            <person name="Borodovsky M."/>
            <person name="Guigo R."/>
            <person name="Alvarado L."/>
            <person name="Berlin A."/>
            <person name="Borenstein D."/>
            <person name="Chen Z."/>
            <person name="Engels R."/>
            <person name="Freedman E."/>
            <person name="Gellesch M."/>
            <person name="Goldberg J."/>
            <person name="Griggs A."/>
            <person name="Gujja S."/>
            <person name="Heiman D."/>
            <person name="Hepburn T."/>
            <person name="Howarth C."/>
            <person name="Jen D."/>
            <person name="Larson L."/>
            <person name="Lewis B."/>
            <person name="Mehta T."/>
            <person name="Park D."/>
            <person name="Pearson M."/>
            <person name="Roberts A."/>
            <person name="Saif S."/>
            <person name="Shenoy N."/>
            <person name="Sisk P."/>
            <person name="Stolte C."/>
            <person name="Sykes S."/>
            <person name="Walk T."/>
            <person name="White J."/>
            <person name="Yandava C."/>
            <person name="Burger G."/>
            <person name="Gray M.W."/>
            <person name="Holland P.W.H."/>
            <person name="King N."/>
            <person name="Lang F.B.F."/>
            <person name="Roger A.J."/>
            <person name="Ruiz-Trillo I."/>
            <person name="Lander E."/>
            <person name="Nusbaum C."/>
        </authorList>
    </citation>
    <scope>NUCLEOTIDE SEQUENCE [LARGE SCALE GENOMIC DNA]</scope>
    <source>
        <strain evidence="2">ATCC 38327</strain>
    </source>
</reference>
<dbReference type="OrthoDB" id="10042665at2759"/>
<evidence type="ECO:0000313" key="2">
    <source>
        <dbReference type="Proteomes" id="UP000054350"/>
    </source>
</evidence>
<dbReference type="Proteomes" id="UP000054350">
    <property type="component" value="Unassembled WGS sequence"/>
</dbReference>
<keyword evidence="2" id="KW-1185">Reference proteome</keyword>
<evidence type="ECO:0000313" key="1">
    <source>
        <dbReference type="EMBL" id="KNE70887.1"/>
    </source>
</evidence>
<name>A0A0L0T810_ALLM3</name>
<proteinExistence type="predicted"/>
<reference evidence="1 2" key="1">
    <citation type="submission" date="2009-11" db="EMBL/GenBank/DDBJ databases">
        <title>Annotation of Allomyces macrogynus ATCC 38327.</title>
        <authorList>
            <consortium name="The Broad Institute Genome Sequencing Platform"/>
            <person name="Russ C."/>
            <person name="Cuomo C."/>
            <person name="Burger G."/>
            <person name="Gray M.W."/>
            <person name="Holland P.W.H."/>
            <person name="King N."/>
            <person name="Lang F.B.F."/>
            <person name="Roger A.J."/>
            <person name="Ruiz-Trillo I."/>
            <person name="Young S.K."/>
            <person name="Zeng Q."/>
            <person name="Gargeya S."/>
            <person name="Fitzgerald M."/>
            <person name="Haas B."/>
            <person name="Abouelleil A."/>
            <person name="Alvarado L."/>
            <person name="Arachchi H.M."/>
            <person name="Berlin A."/>
            <person name="Chapman S.B."/>
            <person name="Gearin G."/>
            <person name="Goldberg J."/>
            <person name="Griggs A."/>
            <person name="Gujja S."/>
            <person name="Hansen M."/>
            <person name="Heiman D."/>
            <person name="Howarth C."/>
            <person name="Larimer J."/>
            <person name="Lui A."/>
            <person name="MacDonald P.J.P."/>
            <person name="McCowen C."/>
            <person name="Montmayeur A."/>
            <person name="Murphy C."/>
            <person name="Neiman D."/>
            <person name="Pearson M."/>
            <person name="Priest M."/>
            <person name="Roberts A."/>
            <person name="Saif S."/>
            <person name="Shea T."/>
            <person name="Sisk P."/>
            <person name="Stolte C."/>
            <person name="Sykes S."/>
            <person name="Wortman J."/>
            <person name="Nusbaum C."/>
            <person name="Birren B."/>
        </authorList>
    </citation>
    <scope>NUCLEOTIDE SEQUENCE [LARGE SCALE GENOMIC DNA]</scope>
    <source>
        <strain evidence="1 2">ATCC 38327</strain>
    </source>
</reference>